<gene>
    <name evidence="1" type="ORF">OSH00_15445</name>
</gene>
<sequence>MPLKPNFKFLFPQGWKILSEAEGDLNRDQQADLVLILENTDQKNIVNDGSYDKNQKIHDST</sequence>
<dbReference type="Proteomes" id="UP001146019">
    <property type="component" value="Unassembled WGS sequence"/>
</dbReference>
<reference evidence="1" key="1">
    <citation type="submission" date="2022-11" db="EMBL/GenBank/DDBJ databases">
        <title>Biodiversity and phylogenetic relationships of bacteria.</title>
        <authorList>
            <person name="Machado R.A.R."/>
            <person name="Bhat A."/>
            <person name="Loulou A."/>
            <person name="Kallel S."/>
        </authorList>
    </citation>
    <scope>NUCLEOTIDE SEQUENCE</scope>
    <source>
        <strain evidence="1">A-IN1</strain>
    </source>
</reference>
<proteinExistence type="predicted"/>
<evidence type="ECO:0000313" key="1">
    <source>
        <dbReference type="EMBL" id="MCX5469123.1"/>
    </source>
</evidence>
<dbReference type="EMBL" id="JAPKMY010000009">
    <property type="protein sequence ID" value="MCX5469123.1"/>
    <property type="molecule type" value="Genomic_DNA"/>
</dbReference>
<accession>A0A9X3DVH3</accession>
<dbReference type="AlphaFoldDB" id="A0A9X3DVH3"/>
<name>A0A9X3DVH3_9GAMM</name>
<evidence type="ECO:0000313" key="2">
    <source>
        <dbReference type="Proteomes" id="UP001146019"/>
    </source>
</evidence>
<protein>
    <submittedName>
        <fullName evidence="1">Uncharacterized protein</fullName>
    </submittedName>
</protein>
<keyword evidence="2" id="KW-1185">Reference proteome</keyword>
<organism evidence="1 2">
    <name type="scientific">Acinetobacter nematophilus</name>
    <dbReference type="NCBI Taxonomy" id="2994642"/>
    <lineage>
        <taxon>Bacteria</taxon>
        <taxon>Pseudomonadati</taxon>
        <taxon>Pseudomonadota</taxon>
        <taxon>Gammaproteobacteria</taxon>
        <taxon>Moraxellales</taxon>
        <taxon>Moraxellaceae</taxon>
        <taxon>Acinetobacter</taxon>
    </lineage>
</organism>
<dbReference type="RefSeq" id="WP_266131185.1">
    <property type="nucleotide sequence ID" value="NZ_JAPKMY010000009.1"/>
</dbReference>
<comment type="caution">
    <text evidence="1">The sequence shown here is derived from an EMBL/GenBank/DDBJ whole genome shotgun (WGS) entry which is preliminary data.</text>
</comment>